<keyword evidence="10 14" id="KW-0133">Cell shape</keyword>
<dbReference type="Gene3D" id="3.40.50.20">
    <property type="match status" value="1"/>
</dbReference>
<dbReference type="InterPro" id="IPR011761">
    <property type="entry name" value="ATP-grasp"/>
</dbReference>
<evidence type="ECO:0000256" key="17">
    <source>
        <dbReference type="PROSITE-ProRule" id="PRU00409"/>
    </source>
</evidence>
<comment type="function">
    <text evidence="14">Cell wall formation.</text>
</comment>
<name>A0A1B2E4Y1_9BACL</name>
<dbReference type="PROSITE" id="PS00843">
    <property type="entry name" value="DALA_DALA_LIGASE_1"/>
    <property type="match status" value="1"/>
</dbReference>
<gene>
    <name evidence="14" type="primary">ddl</name>
    <name evidence="19" type="ORF">BBD41_22065</name>
</gene>
<dbReference type="PROSITE" id="PS00844">
    <property type="entry name" value="DALA_DALA_LIGASE_2"/>
    <property type="match status" value="1"/>
</dbReference>
<evidence type="ECO:0000256" key="12">
    <source>
        <dbReference type="ARBA" id="ARBA00023211"/>
    </source>
</evidence>
<dbReference type="GO" id="GO:0009252">
    <property type="term" value="P:peptidoglycan biosynthetic process"/>
    <property type="evidence" value="ECO:0007669"/>
    <property type="project" value="UniProtKB-UniRule"/>
</dbReference>
<reference evidence="19" key="1">
    <citation type="submission" date="2016-08" db="EMBL/GenBank/DDBJ databases">
        <title>Complete Genome Seqeunce of Paenibacillus sp. nov. IHBB 9852 from high altitute lake of Indian trans-Himalayas.</title>
        <authorList>
            <person name="Kiran S."/>
            <person name="Swarnkar M.K."/>
            <person name="Rana A."/>
            <person name="Tewari R."/>
            <person name="Gulati A."/>
        </authorList>
    </citation>
    <scope>NUCLEOTIDE SEQUENCE [LARGE SCALE GENOMIC DNA]</scope>
    <source>
        <strain evidence="19">IHBB 9852</strain>
    </source>
</reference>
<evidence type="ECO:0000256" key="15">
    <source>
        <dbReference type="PIRSR" id="PIRSR039102-1"/>
    </source>
</evidence>
<keyword evidence="7 17" id="KW-0547">Nucleotide-binding</keyword>
<evidence type="ECO:0000256" key="5">
    <source>
        <dbReference type="ARBA" id="ARBA00022598"/>
    </source>
</evidence>
<dbReference type="NCBIfam" id="TIGR01205">
    <property type="entry name" value="D_ala_D_alaTIGR"/>
    <property type="match status" value="1"/>
</dbReference>
<dbReference type="InterPro" id="IPR000291">
    <property type="entry name" value="D-Ala_lig_Van_CS"/>
</dbReference>
<comment type="cofactor">
    <cofactor evidence="16">
        <name>Mg(2+)</name>
        <dbReference type="ChEBI" id="CHEBI:18420"/>
    </cofactor>
    <cofactor evidence="16">
        <name>Mn(2+)</name>
        <dbReference type="ChEBI" id="CHEBI:29035"/>
    </cofactor>
    <text evidence="16">Binds 2 magnesium or manganese ions per subunit.</text>
</comment>
<dbReference type="InterPro" id="IPR011095">
    <property type="entry name" value="Dala_Dala_lig_C"/>
</dbReference>
<evidence type="ECO:0000256" key="1">
    <source>
        <dbReference type="ARBA" id="ARBA00001936"/>
    </source>
</evidence>
<dbReference type="Pfam" id="PF01820">
    <property type="entry name" value="Dala_Dala_lig_N"/>
    <property type="match status" value="2"/>
</dbReference>
<feature type="binding site" evidence="16">
    <location>
        <position position="248"/>
    </location>
    <ligand>
        <name>Mg(2+)</name>
        <dbReference type="ChEBI" id="CHEBI:18420"/>
        <label>1</label>
    </ligand>
</feature>
<dbReference type="PIRSF" id="PIRSF039102">
    <property type="entry name" value="Ddl/VanB"/>
    <property type="match status" value="1"/>
</dbReference>
<dbReference type="Gene3D" id="3.30.470.20">
    <property type="entry name" value="ATP-grasp fold, B domain"/>
    <property type="match status" value="1"/>
</dbReference>
<keyword evidence="6 16" id="KW-0479">Metal-binding</keyword>
<keyword evidence="8 17" id="KW-0067">ATP-binding</keyword>
<organism evidence="19">
    <name type="scientific">Paenibacillus ihbetae</name>
    <dbReference type="NCBI Taxonomy" id="1870820"/>
    <lineage>
        <taxon>Bacteria</taxon>
        <taxon>Bacillati</taxon>
        <taxon>Bacillota</taxon>
        <taxon>Bacilli</taxon>
        <taxon>Bacillales</taxon>
        <taxon>Paenibacillaceae</taxon>
        <taxon>Paenibacillus</taxon>
    </lineage>
</organism>
<feature type="binding site" evidence="16">
    <location>
        <position position="262"/>
    </location>
    <ligand>
        <name>Mg(2+)</name>
        <dbReference type="ChEBI" id="CHEBI:18420"/>
        <label>2</label>
    </ligand>
</feature>
<dbReference type="HAMAP" id="MF_00047">
    <property type="entry name" value="Dala_Dala_lig"/>
    <property type="match status" value="1"/>
</dbReference>
<keyword evidence="11 14" id="KW-0573">Peptidoglycan synthesis</keyword>
<keyword evidence="5 14" id="KW-0436">Ligase</keyword>
<evidence type="ECO:0000259" key="18">
    <source>
        <dbReference type="PROSITE" id="PS50975"/>
    </source>
</evidence>
<feature type="active site" evidence="15">
    <location>
        <position position="271"/>
    </location>
</feature>
<keyword evidence="9 16" id="KW-0460">Magnesium</keyword>
<dbReference type="GO" id="GO:0008360">
    <property type="term" value="P:regulation of cell shape"/>
    <property type="evidence" value="ECO:0007669"/>
    <property type="project" value="UniProtKB-KW"/>
</dbReference>
<evidence type="ECO:0000256" key="8">
    <source>
        <dbReference type="ARBA" id="ARBA00022840"/>
    </source>
</evidence>
<evidence type="ECO:0000313" key="19">
    <source>
        <dbReference type="EMBL" id="ANY75035.1"/>
    </source>
</evidence>
<dbReference type="KEGG" id="pib:BBD41_22065"/>
<comment type="cofactor">
    <cofactor evidence="1">
        <name>Mn(2+)</name>
        <dbReference type="ChEBI" id="CHEBI:29035"/>
    </cofactor>
</comment>
<comment type="subcellular location">
    <subcellularLocation>
        <location evidence="2 14">Cytoplasm</location>
    </subcellularLocation>
</comment>
<evidence type="ECO:0000256" key="16">
    <source>
        <dbReference type="PIRSR" id="PIRSR039102-3"/>
    </source>
</evidence>
<dbReference type="Pfam" id="PF07478">
    <property type="entry name" value="Dala_Dala_lig_C"/>
    <property type="match status" value="1"/>
</dbReference>
<evidence type="ECO:0000256" key="10">
    <source>
        <dbReference type="ARBA" id="ARBA00022960"/>
    </source>
</evidence>
<evidence type="ECO:0000256" key="11">
    <source>
        <dbReference type="ARBA" id="ARBA00022984"/>
    </source>
</evidence>
<accession>A0A1B2E4Y1</accession>
<evidence type="ECO:0000256" key="14">
    <source>
        <dbReference type="HAMAP-Rule" id="MF_00047"/>
    </source>
</evidence>
<dbReference type="InterPro" id="IPR016185">
    <property type="entry name" value="PreATP-grasp_dom_sf"/>
</dbReference>
<keyword evidence="4 14" id="KW-0963">Cytoplasm</keyword>
<dbReference type="SUPFAM" id="SSF52440">
    <property type="entry name" value="PreATP-grasp domain"/>
    <property type="match status" value="1"/>
</dbReference>
<dbReference type="PANTHER" id="PTHR23132:SF23">
    <property type="entry name" value="D-ALANINE--D-ALANINE LIGASE B"/>
    <property type="match status" value="1"/>
</dbReference>
<evidence type="ECO:0000256" key="6">
    <source>
        <dbReference type="ARBA" id="ARBA00022723"/>
    </source>
</evidence>
<feature type="binding site" evidence="16">
    <location>
        <position position="260"/>
    </location>
    <ligand>
        <name>Mg(2+)</name>
        <dbReference type="ChEBI" id="CHEBI:18420"/>
        <label>2</label>
    </ligand>
</feature>
<protein>
    <recommendedName>
        <fullName evidence="14">D-alanine--D-alanine ligase</fullName>
        <ecNumber evidence="14">6.3.2.4</ecNumber>
    </recommendedName>
    <alternativeName>
        <fullName evidence="14">D-Ala-D-Ala ligase</fullName>
    </alternativeName>
    <alternativeName>
        <fullName evidence="14">D-alanylalanine synthetase</fullName>
    </alternativeName>
</protein>
<dbReference type="SUPFAM" id="SSF56059">
    <property type="entry name" value="Glutathione synthetase ATP-binding domain-like"/>
    <property type="match status" value="1"/>
</dbReference>
<dbReference type="PROSITE" id="PS50975">
    <property type="entry name" value="ATP_GRASP"/>
    <property type="match status" value="1"/>
</dbReference>
<keyword evidence="13 14" id="KW-0961">Cell wall biogenesis/degradation</keyword>
<keyword evidence="12 16" id="KW-0464">Manganese</keyword>
<dbReference type="GO" id="GO:0046872">
    <property type="term" value="F:metal ion binding"/>
    <property type="evidence" value="ECO:0007669"/>
    <property type="project" value="UniProtKB-KW"/>
</dbReference>
<evidence type="ECO:0000256" key="13">
    <source>
        <dbReference type="ARBA" id="ARBA00023316"/>
    </source>
</evidence>
<dbReference type="GO" id="GO:0071555">
    <property type="term" value="P:cell wall organization"/>
    <property type="evidence" value="ECO:0007669"/>
    <property type="project" value="UniProtKB-KW"/>
</dbReference>
<dbReference type="AlphaFoldDB" id="A0A1B2E4Y1"/>
<feature type="active site" evidence="15">
    <location>
        <position position="13"/>
    </location>
</feature>
<sequence length="308" mass="33608">MKVGVIMGGVSSERDISLLTGQEMMAHLDPSKYEAIPIEINHKRDLINKTEGIDMALLALHGQYGEDGTVQATLESMGIPYTGSSVLSSSICMDKDVSKKLLRYESLHTADWLIVSSLEELAEANVESLGFPLVVKPNTGGSSIGTRIVRSRDTLKAAVAEALQWDRSVMIEQWIDGQEITCSILDGKLLPIVSIKPNAEFFDYTSKYAEGEAEEQVIELPETLQRKVSAAALQCYKALKCNVYARVDIILKDGVPFILEVNTLPGLTRTSLLPKSAAAAGFSFGMLLDAIITSSLSERLSENTTYKE</sequence>
<evidence type="ECO:0000256" key="4">
    <source>
        <dbReference type="ARBA" id="ARBA00022490"/>
    </source>
</evidence>
<comment type="similarity">
    <text evidence="3 14">Belongs to the D-alanine--D-alanine ligase family.</text>
</comment>
<feature type="active site" evidence="15">
    <location>
        <position position="142"/>
    </location>
</feature>
<dbReference type="PANTHER" id="PTHR23132">
    <property type="entry name" value="D-ALANINE--D-ALANINE LIGASE"/>
    <property type="match status" value="1"/>
</dbReference>
<dbReference type="GO" id="GO:0005524">
    <property type="term" value="F:ATP binding"/>
    <property type="evidence" value="ECO:0007669"/>
    <property type="project" value="UniProtKB-UniRule"/>
</dbReference>
<feature type="domain" description="ATP-grasp" evidence="18">
    <location>
        <begin position="99"/>
        <end position="293"/>
    </location>
</feature>
<dbReference type="InterPro" id="IPR005905">
    <property type="entry name" value="D_ala_D_ala"/>
</dbReference>
<proteinExistence type="inferred from homology"/>
<dbReference type="FunFam" id="3.40.50.20:FF:000031">
    <property type="entry name" value="D-alanine--D-alanine ligase"/>
    <property type="match status" value="1"/>
</dbReference>
<evidence type="ECO:0000256" key="3">
    <source>
        <dbReference type="ARBA" id="ARBA00010871"/>
    </source>
</evidence>
<dbReference type="EC" id="6.3.2.4" evidence="14"/>
<dbReference type="GO" id="GO:0008716">
    <property type="term" value="F:D-alanine-D-alanine ligase activity"/>
    <property type="evidence" value="ECO:0007669"/>
    <property type="project" value="UniProtKB-UniRule"/>
</dbReference>
<dbReference type="Gene3D" id="3.30.1490.20">
    <property type="entry name" value="ATP-grasp fold, A domain"/>
    <property type="match status" value="1"/>
</dbReference>
<evidence type="ECO:0000256" key="9">
    <source>
        <dbReference type="ARBA" id="ARBA00022842"/>
    </source>
</evidence>
<comment type="pathway">
    <text evidence="14">Cell wall biogenesis; peptidoglycan biosynthesis.</text>
</comment>
<dbReference type="NCBIfam" id="NF002378">
    <property type="entry name" value="PRK01372.1"/>
    <property type="match status" value="1"/>
</dbReference>
<comment type="catalytic activity">
    <reaction evidence="14">
        <text>2 D-alanine + ATP = D-alanyl-D-alanine + ADP + phosphate + H(+)</text>
        <dbReference type="Rhea" id="RHEA:11224"/>
        <dbReference type="ChEBI" id="CHEBI:15378"/>
        <dbReference type="ChEBI" id="CHEBI:30616"/>
        <dbReference type="ChEBI" id="CHEBI:43474"/>
        <dbReference type="ChEBI" id="CHEBI:57416"/>
        <dbReference type="ChEBI" id="CHEBI:57822"/>
        <dbReference type="ChEBI" id="CHEBI:456216"/>
        <dbReference type="EC" id="6.3.2.4"/>
    </reaction>
</comment>
<dbReference type="InterPro" id="IPR011127">
    <property type="entry name" value="Dala_Dala_lig_N"/>
</dbReference>
<dbReference type="RefSeq" id="WP_099478761.1">
    <property type="nucleotide sequence ID" value="NZ_CP016809.1"/>
</dbReference>
<dbReference type="InterPro" id="IPR013815">
    <property type="entry name" value="ATP_grasp_subdomain_1"/>
</dbReference>
<feature type="binding site" evidence="16">
    <location>
        <position position="260"/>
    </location>
    <ligand>
        <name>Mg(2+)</name>
        <dbReference type="ChEBI" id="CHEBI:18420"/>
        <label>1</label>
    </ligand>
</feature>
<dbReference type="UniPathway" id="UPA00219"/>
<dbReference type="EMBL" id="CP016809">
    <property type="protein sequence ID" value="ANY75035.1"/>
    <property type="molecule type" value="Genomic_DNA"/>
</dbReference>
<dbReference type="GO" id="GO:0005737">
    <property type="term" value="C:cytoplasm"/>
    <property type="evidence" value="ECO:0007669"/>
    <property type="project" value="UniProtKB-SubCell"/>
</dbReference>
<evidence type="ECO:0000256" key="2">
    <source>
        <dbReference type="ARBA" id="ARBA00004496"/>
    </source>
</evidence>
<evidence type="ECO:0000256" key="7">
    <source>
        <dbReference type="ARBA" id="ARBA00022741"/>
    </source>
</evidence>